<dbReference type="GeneID" id="54470230"/>
<evidence type="ECO:0000256" key="5">
    <source>
        <dbReference type="ARBA" id="ARBA00023136"/>
    </source>
</evidence>
<reference evidence="9" key="1">
    <citation type="journal article" date="2020" name="Stud. Mycol.">
        <title>101 Dothideomycetes genomes: a test case for predicting lifestyles and emergence of pathogens.</title>
        <authorList>
            <person name="Haridas S."/>
            <person name="Albert R."/>
            <person name="Binder M."/>
            <person name="Bloem J."/>
            <person name="Labutti K."/>
            <person name="Salamov A."/>
            <person name="Andreopoulos B."/>
            <person name="Baker S."/>
            <person name="Barry K."/>
            <person name="Bills G."/>
            <person name="Bluhm B."/>
            <person name="Cannon C."/>
            <person name="Castanera R."/>
            <person name="Culley D."/>
            <person name="Daum C."/>
            <person name="Ezra D."/>
            <person name="Gonzalez J."/>
            <person name="Henrissat B."/>
            <person name="Kuo A."/>
            <person name="Liang C."/>
            <person name="Lipzen A."/>
            <person name="Lutzoni F."/>
            <person name="Magnuson J."/>
            <person name="Mondo S."/>
            <person name="Nolan M."/>
            <person name="Ohm R."/>
            <person name="Pangilinan J."/>
            <person name="Park H.-J."/>
            <person name="Ramirez L."/>
            <person name="Alfaro M."/>
            <person name="Sun H."/>
            <person name="Tritt A."/>
            <person name="Yoshinaga Y."/>
            <person name="Zwiers L.-H."/>
            <person name="Turgeon B."/>
            <person name="Goodwin S."/>
            <person name="Spatafora J."/>
            <person name="Crous P."/>
            <person name="Grigoriev I."/>
        </authorList>
    </citation>
    <scope>NUCLEOTIDE SEQUENCE</scope>
    <source>
        <strain evidence="9">CBS 113389</strain>
    </source>
</reference>
<dbReference type="OrthoDB" id="40134at2759"/>
<feature type="transmembrane region" description="Helical" evidence="7">
    <location>
        <begin position="381"/>
        <end position="403"/>
    </location>
</feature>
<dbReference type="PANTHER" id="PTHR22950:SF461">
    <property type="entry name" value="AMINO ACID TRANSPORTER TRANSMEMBRANE DOMAIN-CONTAINING PROTEIN"/>
    <property type="match status" value="1"/>
</dbReference>
<evidence type="ECO:0000256" key="1">
    <source>
        <dbReference type="ARBA" id="ARBA00004141"/>
    </source>
</evidence>
<dbReference type="GO" id="GO:0015179">
    <property type="term" value="F:L-amino acid transmembrane transporter activity"/>
    <property type="evidence" value="ECO:0007669"/>
    <property type="project" value="TreeGrafter"/>
</dbReference>
<evidence type="ECO:0000256" key="3">
    <source>
        <dbReference type="ARBA" id="ARBA00022692"/>
    </source>
</evidence>
<sequence length="615" mass="68561">MSISAPLGAISGGELTGTEFGQRLSIHDQEAFQINQDFYDRHANSQHLEVYMHYAAIERQREAEDPRPVPDASWTVAYKTLTGQKHKIVWGDEPNPVVVDDEVNAKGPAPGVEGTDTEKGTGATVGGLDSHGEPSQVSTAERERLYRALRVASWQAVFYLITTDILGFTAASKTFQEMGYIAGVLVYFFFYLLAIFAGQVIWKLYLSLDSVKYPVICYADLGERVFGRWVRHVFNIFQSGQLLFNVALLINGNAQVLADLADFRAGTCFLIMCLVFYFIGAFIGQIQSLKNFAWFANCNIWLNIVTMILTLYGIATSAPVPQYSYHTTLGPIDVSTWIPAYAHGWFNQVEGVQLAVFAYGGAMIFPEFMAEMRKPHDFWKAAACAQFFCFFTYMLFGLLVYSYQGQYASILPGLDFSNRAIIYANNVIGLFTIMIAAVLYGNIGVKVFYENVLRAYFKFPSFLAGRGRLYFALTVIVYWAVAYVIAVTIPFLSALVTIVGALFILQFTYTFPPLLCVGFWMQIDALKGDRPWEPGMVPGSNRVDTWKDKSRWSRGFSKFWYAKAFLILMFVAAVVNSVLGVYAGVKQAQSSFAAGIAKPWACKGPSYPTNYGSGV</sequence>
<keyword evidence="4 7" id="KW-1133">Transmembrane helix</keyword>
<proteinExistence type="inferred from homology"/>
<feature type="transmembrane region" description="Helical" evidence="7">
    <location>
        <begin position="469"/>
        <end position="492"/>
    </location>
</feature>
<accession>A0A6A6Q1F1</accession>
<dbReference type="Proteomes" id="UP000799767">
    <property type="component" value="Unassembled WGS sequence"/>
</dbReference>
<evidence type="ECO:0000313" key="10">
    <source>
        <dbReference type="Proteomes" id="UP000799767"/>
    </source>
</evidence>
<evidence type="ECO:0000256" key="2">
    <source>
        <dbReference type="ARBA" id="ARBA00008066"/>
    </source>
</evidence>
<feature type="domain" description="Amino acid transporter transmembrane" evidence="8">
    <location>
        <begin position="154"/>
        <end position="515"/>
    </location>
</feature>
<feature type="region of interest" description="Disordered" evidence="6">
    <location>
        <begin position="102"/>
        <end position="138"/>
    </location>
</feature>
<evidence type="ECO:0000256" key="7">
    <source>
        <dbReference type="SAM" id="Phobius"/>
    </source>
</evidence>
<feature type="transmembrane region" description="Helical" evidence="7">
    <location>
        <begin position="178"/>
        <end position="202"/>
    </location>
</feature>
<name>A0A6A6Q1F1_9PEZI</name>
<dbReference type="InterPro" id="IPR013057">
    <property type="entry name" value="AA_transpt_TM"/>
</dbReference>
<feature type="transmembrane region" description="Helical" evidence="7">
    <location>
        <begin position="351"/>
        <end position="369"/>
    </location>
</feature>
<feature type="transmembrane region" description="Helical" evidence="7">
    <location>
        <begin position="294"/>
        <end position="315"/>
    </location>
</feature>
<dbReference type="EMBL" id="MU001633">
    <property type="protein sequence ID" value="KAF2485816.1"/>
    <property type="molecule type" value="Genomic_DNA"/>
</dbReference>
<evidence type="ECO:0000256" key="6">
    <source>
        <dbReference type="SAM" id="MobiDB-lite"/>
    </source>
</evidence>
<feature type="transmembrane region" description="Helical" evidence="7">
    <location>
        <begin position="151"/>
        <end position="172"/>
    </location>
</feature>
<keyword evidence="10" id="KW-1185">Reference proteome</keyword>
<feature type="transmembrane region" description="Helical" evidence="7">
    <location>
        <begin position="263"/>
        <end position="282"/>
    </location>
</feature>
<dbReference type="RefSeq" id="XP_033592385.1">
    <property type="nucleotide sequence ID" value="XM_033729228.1"/>
</dbReference>
<feature type="transmembrane region" description="Helical" evidence="7">
    <location>
        <begin position="498"/>
        <end position="520"/>
    </location>
</feature>
<dbReference type="PANTHER" id="PTHR22950">
    <property type="entry name" value="AMINO ACID TRANSPORTER"/>
    <property type="match status" value="1"/>
</dbReference>
<feature type="transmembrane region" description="Helical" evidence="7">
    <location>
        <begin position="423"/>
        <end position="449"/>
    </location>
</feature>
<dbReference type="GO" id="GO:0016020">
    <property type="term" value="C:membrane"/>
    <property type="evidence" value="ECO:0007669"/>
    <property type="project" value="UniProtKB-SubCell"/>
</dbReference>
<evidence type="ECO:0000313" key="9">
    <source>
        <dbReference type="EMBL" id="KAF2485816.1"/>
    </source>
</evidence>
<evidence type="ECO:0000256" key="4">
    <source>
        <dbReference type="ARBA" id="ARBA00022989"/>
    </source>
</evidence>
<dbReference type="Pfam" id="PF01490">
    <property type="entry name" value="Aa_trans"/>
    <property type="match status" value="1"/>
</dbReference>
<evidence type="ECO:0000259" key="8">
    <source>
        <dbReference type="Pfam" id="PF01490"/>
    </source>
</evidence>
<dbReference type="AlphaFoldDB" id="A0A6A6Q1F1"/>
<comment type="similarity">
    <text evidence="2">Belongs to the amino acid/polyamine transporter 2 family.</text>
</comment>
<keyword evidence="3 7" id="KW-0812">Transmembrane</keyword>
<feature type="transmembrane region" description="Helical" evidence="7">
    <location>
        <begin position="559"/>
        <end position="583"/>
    </location>
</feature>
<comment type="subcellular location">
    <subcellularLocation>
        <location evidence="1">Membrane</location>
        <topology evidence="1">Multi-pass membrane protein</topology>
    </subcellularLocation>
</comment>
<keyword evidence="5 7" id="KW-0472">Membrane</keyword>
<gene>
    <name evidence="9" type="ORF">BDY17DRAFT_112012</name>
</gene>
<organism evidence="9 10">
    <name type="scientific">Neohortaea acidophila</name>
    <dbReference type="NCBI Taxonomy" id="245834"/>
    <lineage>
        <taxon>Eukaryota</taxon>
        <taxon>Fungi</taxon>
        <taxon>Dikarya</taxon>
        <taxon>Ascomycota</taxon>
        <taxon>Pezizomycotina</taxon>
        <taxon>Dothideomycetes</taxon>
        <taxon>Dothideomycetidae</taxon>
        <taxon>Mycosphaerellales</taxon>
        <taxon>Teratosphaeriaceae</taxon>
        <taxon>Neohortaea</taxon>
    </lineage>
</organism>
<protein>
    <submittedName>
        <fullName evidence="9">Transmembrane amino acid transporter protein-domain-containing protein</fullName>
    </submittedName>
</protein>